<dbReference type="GO" id="GO:0016491">
    <property type="term" value="F:oxidoreductase activity"/>
    <property type="evidence" value="ECO:0007669"/>
    <property type="project" value="UniProtKB-KW"/>
</dbReference>
<evidence type="ECO:0000256" key="2">
    <source>
        <dbReference type="ARBA" id="ARBA00022630"/>
    </source>
</evidence>
<accession>A0AAN9YAP6</accession>
<comment type="caution">
    <text evidence="6">The sequence shown here is derived from an EMBL/GenBank/DDBJ whole genome shotgun (WGS) entry which is preliminary data.</text>
</comment>
<dbReference type="InterPro" id="IPR016166">
    <property type="entry name" value="FAD-bd_PCMH"/>
</dbReference>
<dbReference type="SUPFAM" id="SSF56176">
    <property type="entry name" value="FAD-binding/transporter-associated domain-like"/>
    <property type="match status" value="1"/>
</dbReference>
<evidence type="ECO:0000313" key="6">
    <source>
        <dbReference type="EMBL" id="KAK7730597.1"/>
    </source>
</evidence>
<dbReference type="PANTHER" id="PTHR42973">
    <property type="entry name" value="BINDING OXIDOREDUCTASE, PUTATIVE (AFU_ORTHOLOGUE AFUA_1G17690)-RELATED"/>
    <property type="match status" value="1"/>
</dbReference>
<dbReference type="InterPro" id="IPR036318">
    <property type="entry name" value="FAD-bd_PCMH-like_sf"/>
</dbReference>
<dbReference type="InterPro" id="IPR016169">
    <property type="entry name" value="FAD-bd_PCMH_sub2"/>
</dbReference>
<comment type="similarity">
    <text evidence="1">Belongs to the oxygen-dependent FAD-linked oxidoreductase family.</text>
</comment>
<name>A0AAN9YAP6_9PEZI</name>
<sequence>MTAEPAWSQAVADGVRTALHGRNILHFPGSPEYSNSEAVYFTAAAQGVRSAAVARPTSTDDVSALLKALRRHLPTDVPIAVRGGGHATYGGMAKAAAGVTIDIRGLRGVDVLSGGRHVRIGAASGDIVRASRDDEATADLWDALRGGSTNFGIVTAVEIACFPHPAIYRATHAFYLPMARHATLKALVNMGLEPSPGDGQPINHSIWCISHYMGMKFINAMLSTTGSPEEVDMRDWLRVWGRLPLTGNLKATSHGDWIVEYGKLVPANGSRTLDKTITVKMDFDLLNALVDLWYVSNDKIRRRVSGLMNSLVFQPLSVGMLETACRTAPSRPSSATSQGLDPNDGPLIVIEICMTWKKADDDEFMEKAVAEFLRDCVALAQQRGLAHRFIFPNYAWPTDAVMKGYGEERLAVLQNVAQRWDHEGFFQTQFVGGFKLAN</sequence>
<proteinExistence type="inferred from homology"/>
<dbReference type="Proteomes" id="UP001320245">
    <property type="component" value="Unassembled WGS sequence"/>
</dbReference>
<evidence type="ECO:0000256" key="3">
    <source>
        <dbReference type="ARBA" id="ARBA00022827"/>
    </source>
</evidence>
<dbReference type="Gene3D" id="3.30.465.10">
    <property type="match status" value="2"/>
</dbReference>
<evidence type="ECO:0000313" key="7">
    <source>
        <dbReference type="Proteomes" id="UP001320245"/>
    </source>
</evidence>
<evidence type="ECO:0000256" key="1">
    <source>
        <dbReference type="ARBA" id="ARBA00005466"/>
    </source>
</evidence>
<feature type="domain" description="FAD-binding PCMH-type" evidence="5">
    <location>
        <begin position="45"/>
        <end position="123"/>
    </location>
</feature>
<dbReference type="Gene3D" id="3.40.462.20">
    <property type="match status" value="1"/>
</dbReference>
<evidence type="ECO:0000259" key="5">
    <source>
        <dbReference type="PROSITE" id="PS51387"/>
    </source>
</evidence>
<protein>
    <recommendedName>
        <fullName evidence="5">FAD-binding PCMH-type domain-containing protein</fullName>
    </recommendedName>
</protein>
<keyword evidence="4" id="KW-0560">Oxidoreductase</keyword>
<dbReference type="InterPro" id="IPR006094">
    <property type="entry name" value="Oxid_FAD_bind_N"/>
</dbReference>
<dbReference type="AlphaFoldDB" id="A0AAN9YAP6"/>
<dbReference type="EMBL" id="JAJSPL020000061">
    <property type="protein sequence ID" value="KAK7730597.1"/>
    <property type="molecule type" value="Genomic_DNA"/>
</dbReference>
<gene>
    <name evidence="6" type="ORF">SLS53_008987</name>
</gene>
<keyword evidence="2" id="KW-0285">Flavoprotein</keyword>
<dbReference type="PROSITE" id="PS51387">
    <property type="entry name" value="FAD_PCMH"/>
    <property type="match status" value="1"/>
</dbReference>
<organism evidence="6 7">
    <name type="scientific">Cytospora paraplurivora</name>
    <dbReference type="NCBI Taxonomy" id="2898453"/>
    <lineage>
        <taxon>Eukaryota</taxon>
        <taxon>Fungi</taxon>
        <taxon>Dikarya</taxon>
        <taxon>Ascomycota</taxon>
        <taxon>Pezizomycotina</taxon>
        <taxon>Sordariomycetes</taxon>
        <taxon>Sordariomycetidae</taxon>
        <taxon>Diaporthales</taxon>
        <taxon>Cytosporaceae</taxon>
        <taxon>Cytospora</taxon>
    </lineage>
</organism>
<evidence type="ECO:0000256" key="4">
    <source>
        <dbReference type="ARBA" id="ARBA00023002"/>
    </source>
</evidence>
<dbReference type="GO" id="GO:0071949">
    <property type="term" value="F:FAD binding"/>
    <property type="evidence" value="ECO:0007669"/>
    <property type="project" value="InterPro"/>
</dbReference>
<dbReference type="Pfam" id="PF01565">
    <property type="entry name" value="FAD_binding_4"/>
    <property type="match status" value="1"/>
</dbReference>
<dbReference type="PANTHER" id="PTHR42973:SF54">
    <property type="entry name" value="FAD-BINDING PCMH-TYPE DOMAIN-CONTAINING PROTEIN"/>
    <property type="match status" value="1"/>
</dbReference>
<keyword evidence="7" id="KW-1185">Reference proteome</keyword>
<dbReference type="InterPro" id="IPR050416">
    <property type="entry name" value="FAD-linked_Oxidoreductase"/>
</dbReference>
<reference evidence="6 7" key="1">
    <citation type="journal article" date="2023" name="PLoS ONE">
        <title>Cytospora paraplurivora sp. nov. isolated from orchards with fruit tree decline syndrome in Ontario, Canada.</title>
        <authorList>
            <person name="Ilyukhin E."/>
            <person name="Nguyen H.D.T."/>
            <person name="Castle A.J."/>
            <person name="Ellouze W."/>
        </authorList>
    </citation>
    <scope>NUCLEOTIDE SEQUENCE [LARGE SCALE GENOMIC DNA]</scope>
    <source>
        <strain evidence="6 7">FDS-564</strain>
    </source>
</reference>
<keyword evidence="3" id="KW-0274">FAD</keyword>